<keyword evidence="1" id="KW-0614">Plasmid</keyword>
<name>A0A7D5GKP9_9EURY</name>
<organism evidence="1 2">
    <name type="scientific">Halorarum halophilum</name>
    <dbReference type="NCBI Taxonomy" id="2743090"/>
    <lineage>
        <taxon>Archaea</taxon>
        <taxon>Methanobacteriati</taxon>
        <taxon>Methanobacteriota</taxon>
        <taxon>Stenosarchaea group</taxon>
        <taxon>Halobacteria</taxon>
        <taxon>Halobacteriales</taxon>
        <taxon>Haloferacaceae</taxon>
        <taxon>Halorarum</taxon>
    </lineage>
</organism>
<dbReference type="OrthoDB" id="192991at2157"/>
<sequence length="129" mass="14600">MTDLILYVDRSSVHDGKLDELKPAMAELADFVEDNEPDILSYDVYFSSDEEQMTVVHMHDDPATLKYHMDVTGPKFPPIDEFIELESIDLYGDPGEDIAQQLREKATALGTGRVSIHDFHEGFDHVTTN</sequence>
<accession>A0A7D5GKP9</accession>
<dbReference type="Proteomes" id="UP000509750">
    <property type="component" value="Plasmid unnamed2"/>
</dbReference>
<evidence type="ECO:0000313" key="1">
    <source>
        <dbReference type="EMBL" id="QLG29971.1"/>
    </source>
</evidence>
<dbReference type="KEGG" id="halg:HUG10_20200"/>
<dbReference type="AlphaFoldDB" id="A0A7D5GKP9"/>
<dbReference type="SUPFAM" id="SSF54909">
    <property type="entry name" value="Dimeric alpha+beta barrel"/>
    <property type="match status" value="1"/>
</dbReference>
<protein>
    <recommendedName>
        <fullName evidence="3">ABM domain-containing protein</fullName>
    </recommendedName>
</protein>
<reference evidence="1 2" key="1">
    <citation type="submission" date="2020-07" db="EMBL/GenBank/DDBJ databases">
        <title>Gai3-2, isolated from salt lake.</title>
        <authorList>
            <person name="Cui H."/>
            <person name="Shi X."/>
        </authorList>
    </citation>
    <scope>NUCLEOTIDE SEQUENCE [LARGE SCALE GENOMIC DNA]</scope>
    <source>
        <strain evidence="1 2">Gai3-2</strain>
        <plasmid evidence="1 2">unnamed2</plasmid>
    </source>
</reference>
<dbReference type="Gene3D" id="3.30.70.100">
    <property type="match status" value="1"/>
</dbReference>
<evidence type="ECO:0008006" key="3">
    <source>
        <dbReference type="Google" id="ProtNLM"/>
    </source>
</evidence>
<keyword evidence="2" id="KW-1185">Reference proteome</keyword>
<proteinExistence type="predicted"/>
<dbReference type="InterPro" id="IPR011008">
    <property type="entry name" value="Dimeric_a/b-barrel"/>
</dbReference>
<dbReference type="EMBL" id="CP058531">
    <property type="protein sequence ID" value="QLG29971.1"/>
    <property type="molecule type" value="Genomic_DNA"/>
</dbReference>
<geneLocation type="plasmid" evidence="1 2">
    <name>unnamed2</name>
</geneLocation>
<evidence type="ECO:0000313" key="2">
    <source>
        <dbReference type="Proteomes" id="UP000509750"/>
    </source>
</evidence>
<gene>
    <name evidence="1" type="ORF">HUG10_20200</name>
</gene>